<evidence type="ECO:0000256" key="4">
    <source>
        <dbReference type="ARBA" id="ARBA00013208"/>
    </source>
</evidence>
<dbReference type="InterPro" id="IPR036286">
    <property type="entry name" value="LexA/Signal_pep-like_sf"/>
</dbReference>
<keyword evidence="15" id="KW-1185">Reference proteome</keyword>
<dbReference type="OrthoDB" id="10257561at2759"/>
<sequence length="103" mass="11725">MWDLLYAHSGSMEPAFYRADLLFLTNLASERYYTGDITVYKITGADIPIVHRVMETRDAFVPFENSTQSGIGKTRLAKLKLPPEEHQLLLTKGDNNHVDDIEL</sequence>
<comment type="caution">
    <text evidence="14">The sequence shown here is derived from an EMBL/GenBank/DDBJ whole genome shotgun (WGS) entry which is preliminary data.</text>
</comment>
<gene>
    <name evidence="14" type="ORF">AZE42_11061</name>
</gene>
<dbReference type="EMBL" id="LVVM01000285">
    <property type="protein sequence ID" value="OJA21082.1"/>
    <property type="molecule type" value="Genomic_DNA"/>
</dbReference>
<dbReference type="GO" id="GO:0006465">
    <property type="term" value="P:signal peptide processing"/>
    <property type="evidence" value="ECO:0007669"/>
    <property type="project" value="InterPro"/>
</dbReference>
<evidence type="ECO:0000256" key="11">
    <source>
        <dbReference type="ARBA" id="ARBA00023136"/>
    </source>
</evidence>
<evidence type="ECO:0000313" key="14">
    <source>
        <dbReference type="EMBL" id="OJA21082.1"/>
    </source>
</evidence>
<keyword evidence="7" id="KW-0812">Transmembrane</keyword>
<dbReference type="GO" id="GO:0004252">
    <property type="term" value="F:serine-type endopeptidase activity"/>
    <property type="evidence" value="ECO:0007669"/>
    <property type="project" value="InterPro"/>
</dbReference>
<dbReference type="CDD" id="cd06530">
    <property type="entry name" value="S26_SPase_I"/>
    <property type="match status" value="1"/>
</dbReference>
<dbReference type="AlphaFoldDB" id="A0A1J8RH12"/>
<protein>
    <recommendedName>
        <fullName evidence="5">Signal peptidase complex catalytic subunit SEC11</fullName>
        <ecNumber evidence="4">3.4.21.89</ecNumber>
    </recommendedName>
    <alternativeName>
        <fullName evidence="6">Signal peptidase complex catalytic subunit sec11</fullName>
    </alternativeName>
</protein>
<keyword evidence="11" id="KW-0472">Membrane</keyword>
<dbReference type="GO" id="GO:0005787">
    <property type="term" value="C:signal peptidase complex"/>
    <property type="evidence" value="ECO:0007669"/>
    <property type="project" value="TreeGrafter"/>
</dbReference>
<evidence type="ECO:0000256" key="10">
    <source>
        <dbReference type="ARBA" id="ARBA00022989"/>
    </source>
</evidence>
<dbReference type="PANTHER" id="PTHR10806">
    <property type="entry name" value="SIGNAL PEPTIDASE COMPLEX CATALYTIC SUBUNIT SEC11"/>
    <property type="match status" value="1"/>
</dbReference>
<name>A0A1J8RH12_9AGAM</name>
<dbReference type="InterPro" id="IPR001733">
    <property type="entry name" value="Peptidase_S26B"/>
</dbReference>
<comment type="subunit">
    <text evidence="13">Component of the signal peptidase complex (SPC) composed of a catalytic subunit SEC11 and three accessory subunits SPC1, SPC2 and SPC3. The complex induces a local thinning of the ER membrane which is used to measure the length of the signal peptide (SP) h-region of protein substrates. This ensures the selectivity of the complex towards h-regions shorter than 18-20 amino acids. SPC associates with the translocon complex.</text>
</comment>
<evidence type="ECO:0000256" key="9">
    <source>
        <dbReference type="ARBA" id="ARBA00022968"/>
    </source>
</evidence>
<reference evidence="14 15" key="1">
    <citation type="submission" date="2016-03" db="EMBL/GenBank/DDBJ databases">
        <title>Comparative genomics of the ectomycorrhizal sister species Rhizopogon vinicolor and Rhizopogon vesiculosus (Basidiomycota: Boletales) reveals a divergence of the mating type B locus.</title>
        <authorList>
            <person name="Mujic A.B."/>
            <person name="Kuo A."/>
            <person name="Tritt A."/>
            <person name="Lipzen A."/>
            <person name="Chen C."/>
            <person name="Johnson J."/>
            <person name="Sharma A."/>
            <person name="Barry K."/>
            <person name="Grigoriev I.V."/>
            <person name="Spatafora J.W."/>
        </authorList>
    </citation>
    <scope>NUCLEOTIDE SEQUENCE [LARGE SCALE GENOMIC DNA]</scope>
    <source>
        <strain evidence="14 15">AM-OR11-056</strain>
    </source>
</reference>
<comment type="function">
    <text evidence="12">Catalytic component of the signal peptidase complex (SPC) which catalyzes the cleavage of N-terminal signal sequences from nascent proteins as they are translocated into the lumen of the endoplasmic reticulum. Specifically cleaves N-terminal signal peptides that contain a hydrophobic alpha-helix (h-region) shorter than 18-20 amino acids.</text>
</comment>
<evidence type="ECO:0000256" key="12">
    <source>
        <dbReference type="ARBA" id="ARBA00045533"/>
    </source>
</evidence>
<comment type="catalytic activity">
    <reaction evidence="1">
        <text>Cleavage of hydrophobic, N-terminal signal or leader sequences from secreted and periplasmic proteins.</text>
        <dbReference type="EC" id="3.4.21.89"/>
    </reaction>
</comment>
<evidence type="ECO:0000256" key="1">
    <source>
        <dbReference type="ARBA" id="ARBA00000677"/>
    </source>
</evidence>
<comment type="similarity">
    <text evidence="3">Belongs to the peptidase S26B family.</text>
</comment>
<dbReference type="PANTHER" id="PTHR10806:SF6">
    <property type="entry name" value="SIGNAL PEPTIDASE COMPLEX CATALYTIC SUBUNIT SEC11"/>
    <property type="match status" value="1"/>
</dbReference>
<proteinExistence type="inferred from homology"/>
<dbReference type="SUPFAM" id="SSF51306">
    <property type="entry name" value="LexA/Signal peptidase"/>
    <property type="match status" value="1"/>
</dbReference>
<evidence type="ECO:0000256" key="3">
    <source>
        <dbReference type="ARBA" id="ARBA00011035"/>
    </source>
</evidence>
<evidence type="ECO:0000256" key="6">
    <source>
        <dbReference type="ARBA" id="ARBA00021755"/>
    </source>
</evidence>
<keyword evidence="10" id="KW-1133">Transmembrane helix</keyword>
<evidence type="ECO:0000256" key="2">
    <source>
        <dbReference type="ARBA" id="ARBA00004648"/>
    </source>
</evidence>
<evidence type="ECO:0000256" key="5">
    <source>
        <dbReference type="ARBA" id="ARBA00019685"/>
    </source>
</evidence>
<evidence type="ECO:0000256" key="8">
    <source>
        <dbReference type="ARBA" id="ARBA00022824"/>
    </source>
</evidence>
<accession>A0A1J8RH12</accession>
<evidence type="ECO:0000313" key="15">
    <source>
        <dbReference type="Proteomes" id="UP000183567"/>
    </source>
</evidence>
<dbReference type="GO" id="GO:0009003">
    <property type="term" value="F:signal peptidase activity"/>
    <property type="evidence" value="ECO:0007669"/>
    <property type="project" value="UniProtKB-EC"/>
</dbReference>
<dbReference type="InterPro" id="IPR019533">
    <property type="entry name" value="Peptidase_S26"/>
</dbReference>
<keyword evidence="8" id="KW-0256">Endoplasmic reticulum</keyword>
<dbReference type="STRING" id="180088.A0A1J8RH12"/>
<evidence type="ECO:0000256" key="7">
    <source>
        <dbReference type="ARBA" id="ARBA00022692"/>
    </source>
</evidence>
<dbReference type="EC" id="3.4.21.89" evidence="4"/>
<evidence type="ECO:0000256" key="13">
    <source>
        <dbReference type="ARBA" id="ARBA00047037"/>
    </source>
</evidence>
<comment type="subcellular location">
    <subcellularLocation>
        <location evidence="2">Endoplasmic reticulum membrane</location>
        <topology evidence="2">Single-pass type II membrane protein</topology>
    </subcellularLocation>
</comment>
<dbReference type="Proteomes" id="UP000183567">
    <property type="component" value="Unassembled WGS sequence"/>
</dbReference>
<keyword evidence="9" id="KW-0735">Signal-anchor</keyword>
<organism evidence="14 15">
    <name type="scientific">Rhizopogon vesiculosus</name>
    <dbReference type="NCBI Taxonomy" id="180088"/>
    <lineage>
        <taxon>Eukaryota</taxon>
        <taxon>Fungi</taxon>
        <taxon>Dikarya</taxon>
        <taxon>Basidiomycota</taxon>
        <taxon>Agaricomycotina</taxon>
        <taxon>Agaricomycetes</taxon>
        <taxon>Agaricomycetidae</taxon>
        <taxon>Boletales</taxon>
        <taxon>Suillineae</taxon>
        <taxon>Rhizopogonaceae</taxon>
        <taxon>Rhizopogon</taxon>
    </lineage>
</organism>